<keyword evidence="1" id="KW-0472">Membrane</keyword>
<proteinExistence type="predicted"/>
<gene>
    <name evidence="2" type="ORF">ACFPYL_14980</name>
</gene>
<organism evidence="2 3">
    <name type="scientific">Nocardioides hankookensis</name>
    <dbReference type="NCBI Taxonomy" id="443157"/>
    <lineage>
        <taxon>Bacteria</taxon>
        <taxon>Bacillati</taxon>
        <taxon>Actinomycetota</taxon>
        <taxon>Actinomycetes</taxon>
        <taxon>Propionibacteriales</taxon>
        <taxon>Nocardioidaceae</taxon>
        <taxon>Nocardioides</taxon>
    </lineage>
</organism>
<name>A0ABW1LML3_9ACTN</name>
<sequence length="209" mass="22355">MRMDWLPISAALLVTGALALCLGSFLLPSSDSTADTLRIVQQQGGQWLTVAAIFFLASVCLTLGLPAVLTLFDRRGWTLGMISAIVLEVGFIGTAGFAMLMVFFRSLVITDALRDQGLEDASSEAGLTVFLGVWIAGLYLGELLLGIALLRARATPRWVPFALIAHALSFVVSSFLPELLAKSLILLLVAGFCGIAIQATQPGPRRRYS</sequence>
<dbReference type="Proteomes" id="UP001596135">
    <property type="component" value="Unassembled WGS sequence"/>
</dbReference>
<keyword evidence="1" id="KW-1133">Transmembrane helix</keyword>
<protein>
    <submittedName>
        <fullName evidence="2">Uncharacterized protein</fullName>
    </submittedName>
</protein>
<feature type="transmembrane region" description="Helical" evidence="1">
    <location>
        <begin position="183"/>
        <end position="200"/>
    </location>
</feature>
<keyword evidence="3" id="KW-1185">Reference proteome</keyword>
<evidence type="ECO:0000256" key="1">
    <source>
        <dbReference type="SAM" id="Phobius"/>
    </source>
</evidence>
<evidence type="ECO:0000313" key="2">
    <source>
        <dbReference type="EMBL" id="MFC6044392.1"/>
    </source>
</evidence>
<dbReference type="EMBL" id="JBHSRJ010000005">
    <property type="protein sequence ID" value="MFC6044392.1"/>
    <property type="molecule type" value="Genomic_DNA"/>
</dbReference>
<feature type="transmembrane region" description="Helical" evidence="1">
    <location>
        <begin position="127"/>
        <end position="150"/>
    </location>
</feature>
<dbReference type="RefSeq" id="WP_379155763.1">
    <property type="nucleotide sequence ID" value="NZ_JBHSRJ010000005.1"/>
</dbReference>
<keyword evidence="1" id="KW-0812">Transmembrane</keyword>
<feature type="transmembrane region" description="Helical" evidence="1">
    <location>
        <begin position="157"/>
        <end position="177"/>
    </location>
</feature>
<evidence type="ECO:0000313" key="3">
    <source>
        <dbReference type="Proteomes" id="UP001596135"/>
    </source>
</evidence>
<feature type="transmembrane region" description="Helical" evidence="1">
    <location>
        <begin position="84"/>
        <end position="107"/>
    </location>
</feature>
<reference evidence="3" key="1">
    <citation type="journal article" date="2019" name="Int. J. Syst. Evol. Microbiol.">
        <title>The Global Catalogue of Microorganisms (GCM) 10K type strain sequencing project: providing services to taxonomists for standard genome sequencing and annotation.</title>
        <authorList>
            <consortium name="The Broad Institute Genomics Platform"/>
            <consortium name="The Broad Institute Genome Sequencing Center for Infectious Disease"/>
            <person name="Wu L."/>
            <person name="Ma J."/>
        </authorList>
    </citation>
    <scope>NUCLEOTIDE SEQUENCE [LARGE SCALE GENOMIC DNA]</scope>
    <source>
        <strain evidence="3">CCUG 54522</strain>
    </source>
</reference>
<feature type="transmembrane region" description="Helical" evidence="1">
    <location>
        <begin position="50"/>
        <end position="72"/>
    </location>
</feature>
<accession>A0ABW1LML3</accession>
<comment type="caution">
    <text evidence="2">The sequence shown here is derived from an EMBL/GenBank/DDBJ whole genome shotgun (WGS) entry which is preliminary data.</text>
</comment>